<feature type="compositionally biased region" description="Low complexity" evidence="1">
    <location>
        <begin position="40"/>
        <end position="52"/>
    </location>
</feature>
<evidence type="ECO:0000313" key="4">
    <source>
        <dbReference type="Proteomes" id="UP000499080"/>
    </source>
</evidence>
<organism evidence="3 4">
    <name type="scientific">Araneus ventricosus</name>
    <name type="common">Orbweaver spider</name>
    <name type="synonym">Epeira ventricosa</name>
    <dbReference type="NCBI Taxonomy" id="182803"/>
    <lineage>
        <taxon>Eukaryota</taxon>
        <taxon>Metazoa</taxon>
        <taxon>Ecdysozoa</taxon>
        <taxon>Arthropoda</taxon>
        <taxon>Chelicerata</taxon>
        <taxon>Arachnida</taxon>
        <taxon>Araneae</taxon>
        <taxon>Araneomorphae</taxon>
        <taxon>Entelegynae</taxon>
        <taxon>Araneoidea</taxon>
        <taxon>Araneidae</taxon>
        <taxon>Araneus</taxon>
    </lineage>
</organism>
<feature type="chain" id="PRO_5021308348" evidence="2">
    <location>
        <begin position="18"/>
        <end position="112"/>
    </location>
</feature>
<feature type="compositionally biased region" description="Polar residues" evidence="1">
    <location>
        <begin position="27"/>
        <end position="38"/>
    </location>
</feature>
<evidence type="ECO:0000256" key="1">
    <source>
        <dbReference type="SAM" id="MobiDB-lite"/>
    </source>
</evidence>
<feature type="region of interest" description="Disordered" evidence="1">
    <location>
        <begin position="90"/>
        <end position="112"/>
    </location>
</feature>
<comment type="caution">
    <text evidence="3">The sequence shown here is derived from an EMBL/GenBank/DDBJ whole genome shotgun (WGS) entry which is preliminary data.</text>
</comment>
<gene>
    <name evidence="3" type="ORF">AVEN_176887_1</name>
</gene>
<keyword evidence="4" id="KW-1185">Reference proteome</keyword>
<reference evidence="3 4" key="1">
    <citation type="journal article" date="2019" name="Sci. Rep.">
        <title>Orb-weaving spider Araneus ventricosus genome elucidates the spidroin gene catalogue.</title>
        <authorList>
            <person name="Kono N."/>
            <person name="Nakamura H."/>
            <person name="Ohtoshi R."/>
            <person name="Moran D.A.P."/>
            <person name="Shinohara A."/>
            <person name="Yoshida Y."/>
            <person name="Fujiwara M."/>
            <person name="Mori M."/>
            <person name="Tomita M."/>
            <person name="Arakawa K."/>
        </authorList>
    </citation>
    <scope>NUCLEOTIDE SEQUENCE [LARGE SCALE GENOMIC DNA]</scope>
</reference>
<dbReference type="Proteomes" id="UP000499080">
    <property type="component" value="Unassembled WGS sequence"/>
</dbReference>
<proteinExistence type="predicted"/>
<keyword evidence="2" id="KW-0732">Signal</keyword>
<sequence>MCLIILVIVLLITVVYDVPDGEITASGAGSQIMNVDTPNDSHNVNDNNSDKNTPQTEDQFKFPNRTRARAPSKEVVSNKKIVTDSIPLQNRFNPLTSLPTAGSTQNQSTKVT</sequence>
<feature type="region of interest" description="Disordered" evidence="1">
    <location>
        <begin position="26"/>
        <end position="76"/>
    </location>
</feature>
<evidence type="ECO:0000256" key="2">
    <source>
        <dbReference type="SAM" id="SignalP"/>
    </source>
</evidence>
<protein>
    <submittedName>
        <fullName evidence="3">Uncharacterized protein</fullName>
    </submittedName>
</protein>
<feature type="signal peptide" evidence="2">
    <location>
        <begin position="1"/>
        <end position="17"/>
    </location>
</feature>
<evidence type="ECO:0000313" key="3">
    <source>
        <dbReference type="EMBL" id="GBN36893.1"/>
    </source>
</evidence>
<accession>A0A4Y2ND77</accession>
<dbReference type="AlphaFoldDB" id="A0A4Y2ND77"/>
<name>A0A4Y2ND77_ARAVE</name>
<dbReference type="EMBL" id="BGPR01008919">
    <property type="protein sequence ID" value="GBN36893.1"/>
    <property type="molecule type" value="Genomic_DNA"/>
</dbReference>